<comment type="caution">
    <text evidence="1">The sequence shown here is derived from an EMBL/GenBank/DDBJ whole genome shotgun (WGS) entry which is preliminary data.</text>
</comment>
<organism evidence="1 2">
    <name type="scientific">Streptosporangium becharense</name>
    <dbReference type="NCBI Taxonomy" id="1816182"/>
    <lineage>
        <taxon>Bacteria</taxon>
        <taxon>Bacillati</taxon>
        <taxon>Actinomycetota</taxon>
        <taxon>Actinomycetes</taxon>
        <taxon>Streptosporangiales</taxon>
        <taxon>Streptosporangiaceae</taxon>
        <taxon>Streptosporangium</taxon>
    </lineage>
</organism>
<evidence type="ECO:0000313" key="2">
    <source>
        <dbReference type="Proteomes" id="UP000540685"/>
    </source>
</evidence>
<reference evidence="1 2" key="1">
    <citation type="submission" date="2020-08" db="EMBL/GenBank/DDBJ databases">
        <title>Sequencing the genomes of 1000 actinobacteria strains.</title>
        <authorList>
            <person name="Klenk H.-P."/>
        </authorList>
    </citation>
    <scope>NUCLEOTIDE SEQUENCE [LARGE SCALE GENOMIC DNA]</scope>
    <source>
        <strain evidence="1 2">DSM 46887</strain>
    </source>
</reference>
<gene>
    <name evidence="1" type="ORF">F4562_003617</name>
</gene>
<dbReference type="RefSeq" id="WP_184543248.1">
    <property type="nucleotide sequence ID" value="NZ_JACHMP010000001.1"/>
</dbReference>
<proteinExistence type="predicted"/>
<sequence length="91" mass="9328">MTTYILSIVEGDAGAASDTASGTTSGAVSGAASGTDLFSPASPISFSELDPYTLMWLTEHGYEEPGRRVVVTPAGHDPAGVRVIASRDVDL</sequence>
<accession>A0A7W9MH45</accession>
<protein>
    <submittedName>
        <fullName evidence="1">Uncharacterized protein</fullName>
    </submittedName>
</protein>
<name>A0A7W9MH45_9ACTN</name>
<evidence type="ECO:0000313" key="1">
    <source>
        <dbReference type="EMBL" id="MBB5820555.1"/>
    </source>
</evidence>
<dbReference type="Proteomes" id="UP000540685">
    <property type="component" value="Unassembled WGS sequence"/>
</dbReference>
<keyword evidence="2" id="KW-1185">Reference proteome</keyword>
<dbReference type="AlphaFoldDB" id="A0A7W9MH45"/>
<dbReference type="EMBL" id="JACHMP010000001">
    <property type="protein sequence ID" value="MBB5820555.1"/>
    <property type="molecule type" value="Genomic_DNA"/>
</dbReference>